<reference evidence="2 3" key="1">
    <citation type="submission" date="2016-09" db="EMBL/GenBank/DDBJ databases">
        <title>The draft genome of Dichanthelium oligosanthes: A C3 panicoid grass species.</title>
        <authorList>
            <person name="Studer A.J."/>
            <person name="Schnable J.C."/>
            <person name="Brutnell T.P."/>
        </authorList>
    </citation>
    <scope>NUCLEOTIDE SEQUENCE [LARGE SCALE GENOMIC DNA]</scope>
    <source>
        <strain evidence="3">cv. Kellogg 1175</strain>
        <tissue evidence="2">Leaf</tissue>
    </source>
</reference>
<keyword evidence="3" id="KW-1185">Reference proteome</keyword>
<accession>A0A1E5UKB7</accession>
<name>A0A1E5UKB7_9POAL</name>
<dbReference type="Proteomes" id="UP000095767">
    <property type="component" value="Unassembled WGS sequence"/>
</dbReference>
<organism evidence="2 3">
    <name type="scientific">Dichanthelium oligosanthes</name>
    <dbReference type="NCBI Taxonomy" id="888268"/>
    <lineage>
        <taxon>Eukaryota</taxon>
        <taxon>Viridiplantae</taxon>
        <taxon>Streptophyta</taxon>
        <taxon>Embryophyta</taxon>
        <taxon>Tracheophyta</taxon>
        <taxon>Spermatophyta</taxon>
        <taxon>Magnoliopsida</taxon>
        <taxon>Liliopsida</taxon>
        <taxon>Poales</taxon>
        <taxon>Poaceae</taxon>
        <taxon>PACMAD clade</taxon>
        <taxon>Panicoideae</taxon>
        <taxon>Panicodae</taxon>
        <taxon>Paniceae</taxon>
        <taxon>Dichantheliinae</taxon>
        <taxon>Dichanthelium</taxon>
    </lineage>
</organism>
<feature type="compositionally biased region" description="Polar residues" evidence="1">
    <location>
        <begin position="11"/>
        <end position="20"/>
    </location>
</feature>
<gene>
    <name evidence="2" type="ORF">BAE44_0025746</name>
</gene>
<evidence type="ECO:0000313" key="3">
    <source>
        <dbReference type="Proteomes" id="UP000095767"/>
    </source>
</evidence>
<proteinExistence type="predicted"/>
<sequence>MPREGIDFKSFSCTQSSRNSKFGPDIPEEPLQQYRRSCALCASYLDILHPMDDREFVCGNGNAKDWTIKKCSGMRFISRRDPADPNSEEEGERRGC</sequence>
<evidence type="ECO:0000256" key="1">
    <source>
        <dbReference type="SAM" id="MobiDB-lite"/>
    </source>
</evidence>
<dbReference type="EMBL" id="LWDX02074041">
    <property type="protein sequence ID" value="OEL13235.1"/>
    <property type="molecule type" value="Genomic_DNA"/>
</dbReference>
<dbReference type="AlphaFoldDB" id="A0A1E5UKB7"/>
<evidence type="ECO:0000313" key="2">
    <source>
        <dbReference type="EMBL" id="OEL13235.1"/>
    </source>
</evidence>
<protein>
    <submittedName>
        <fullName evidence="2">Uncharacterized protein</fullName>
    </submittedName>
</protein>
<feature type="region of interest" description="Disordered" evidence="1">
    <location>
        <begin position="1"/>
        <end position="28"/>
    </location>
</feature>
<comment type="caution">
    <text evidence="2">The sequence shown here is derived from an EMBL/GenBank/DDBJ whole genome shotgun (WGS) entry which is preliminary data.</text>
</comment>
<dbReference type="STRING" id="888268.A0A1E5UKB7"/>
<feature type="region of interest" description="Disordered" evidence="1">
    <location>
        <begin position="77"/>
        <end position="96"/>
    </location>
</feature>